<keyword evidence="3 11" id="KW-0813">Transport</keyword>
<sequence length="329" mass="37781">MEKVNHEINSHKLLANSNLVTPPIVAKQSNVINKSKYVFSSHAEFLSGYFAACASITTLFPLNKLIFRQILDGVSFRDAFLQLKKEGFRHAYRGLLPPLIQKSLSYSIMFGTQNEYSLWLHHLYNQSPAGSQNKINPNVVNNSITAIAGAMAGLTEAFLTPLERVQAVLQMNQYHHRFKHTWHVFYDVNKTYGFRELYRGLTVICLRNSLSNVVFFTSRAQFKNYFPKTTSSFKNMLYDFINGSLLGASISTVFYPLNVFKSHMQARIGGKFLTIREAFWLVYESRERNLGRLYKGVGSNFMRAIFAWGITNSAYEFSLNKLKHLKIRH</sequence>
<dbReference type="GO" id="GO:0005743">
    <property type="term" value="C:mitochondrial inner membrane"/>
    <property type="evidence" value="ECO:0007669"/>
    <property type="project" value="UniProtKB-SubCell"/>
</dbReference>
<evidence type="ECO:0000256" key="8">
    <source>
        <dbReference type="ARBA" id="ARBA00023128"/>
    </source>
</evidence>
<evidence type="ECO:0000256" key="3">
    <source>
        <dbReference type="ARBA" id="ARBA00022448"/>
    </source>
</evidence>
<dbReference type="InterPro" id="IPR023395">
    <property type="entry name" value="MCP_dom_sf"/>
</dbReference>
<keyword evidence="8" id="KW-0496">Mitochondrion</keyword>
<comment type="subcellular location">
    <subcellularLocation>
        <location evidence="1">Mitochondrion inner membrane</location>
        <topology evidence="1">Multi-pass membrane protein</topology>
    </subcellularLocation>
</comment>
<dbReference type="EMBL" id="CAJNOC010002526">
    <property type="protein sequence ID" value="CAF0938166.1"/>
    <property type="molecule type" value="Genomic_DNA"/>
</dbReference>
<dbReference type="Proteomes" id="UP000663879">
    <property type="component" value="Unassembled WGS sequence"/>
</dbReference>
<feature type="repeat" description="Solcar" evidence="10">
    <location>
        <begin position="39"/>
        <end position="119"/>
    </location>
</feature>
<dbReference type="InterPro" id="IPR052465">
    <property type="entry name" value="Mito_NAD+_Carrier"/>
</dbReference>
<evidence type="ECO:0000313" key="13">
    <source>
        <dbReference type="Proteomes" id="UP000663879"/>
    </source>
</evidence>
<evidence type="ECO:0000256" key="9">
    <source>
        <dbReference type="ARBA" id="ARBA00023136"/>
    </source>
</evidence>
<evidence type="ECO:0000256" key="10">
    <source>
        <dbReference type="PROSITE-ProRule" id="PRU00282"/>
    </source>
</evidence>
<dbReference type="Gene3D" id="1.50.40.10">
    <property type="entry name" value="Mitochondrial carrier domain"/>
    <property type="match status" value="1"/>
</dbReference>
<dbReference type="InterPro" id="IPR018108">
    <property type="entry name" value="MCP_transmembrane"/>
</dbReference>
<keyword evidence="4 10" id="KW-0812">Transmembrane</keyword>
<evidence type="ECO:0000256" key="7">
    <source>
        <dbReference type="ARBA" id="ARBA00022989"/>
    </source>
</evidence>
<proteinExistence type="inferred from homology"/>
<keyword evidence="7" id="KW-1133">Transmembrane helix</keyword>
<dbReference type="PANTHER" id="PTHR46131">
    <property type="entry name" value="SD08549P"/>
    <property type="match status" value="1"/>
</dbReference>
<dbReference type="GO" id="GO:0051724">
    <property type="term" value="F:NAD transmembrane transporter activity"/>
    <property type="evidence" value="ECO:0007669"/>
    <property type="project" value="TreeGrafter"/>
</dbReference>
<dbReference type="PROSITE" id="PS50920">
    <property type="entry name" value="SOLCAR"/>
    <property type="match status" value="3"/>
</dbReference>
<evidence type="ECO:0000256" key="1">
    <source>
        <dbReference type="ARBA" id="ARBA00004448"/>
    </source>
</evidence>
<gene>
    <name evidence="12" type="ORF">OXX778_LOCUS13280</name>
</gene>
<dbReference type="AlphaFoldDB" id="A0A814C2A8"/>
<keyword evidence="5" id="KW-0677">Repeat</keyword>
<dbReference type="SUPFAM" id="SSF103506">
    <property type="entry name" value="Mitochondrial carrier"/>
    <property type="match status" value="1"/>
</dbReference>
<dbReference type="Pfam" id="PF00153">
    <property type="entry name" value="Mito_carr"/>
    <property type="match status" value="3"/>
</dbReference>
<dbReference type="PANTHER" id="PTHR46131:SF1">
    <property type="entry name" value="SD08549P"/>
    <property type="match status" value="1"/>
</dbReference>
<evidence type="ECO:0000313" key="12">
    <source>
        <dbReference type="EMBL" id="CAF0938166.1"/>
    </source>
</evidence>
<feature type="repeat" description="Solcar" evidence="10">
    <location>
        <begin position="234"/>
        <end position="321"/>
    </location>
</feature>
<evidence type="ECO:0000256" key="4">
    <source>
        <dbReference type="ARBA" id="ARBA00022692"/>
    </source>
</evidence>
<keyword evidence="13" id="KW-1185">Reference proteome</keyword>
<comment type="caution">
    <text evidence="12">The sequence shown here is derived from an EMBL/GenBank/DDBJ whole genome shotgun (WGS) entry which is preliminary data.</text>
</comment>
<dbReference type="OrthoDB" id="2139348at2759"/>
<reference evidence="12" key="1">
    <citation type="submission" date="2021-02" db="EMBL/GenBank/DDBJ databases">
        <authorList>
            <person name="Nowell W R."/>
        </authorList>
    </citation>
    <scope>NUCLEOTIDE SEQUENCE</scope>
    <source>
        <strain evidence="12">Ploen Becks lab</strain>
    </source>
</reference>
<comment type="similarity">
    <text evidence="2 11">Belongs to the mitochondrial carrier (TC 2.A.29) family.</text>
</comment>
<evidence type="ECO:0000256" key="2">
    <source>
        <dbReference type="ARBA" id="ARBA00006375"/>
    </source>
</evidence>
<feature type="repeat" description="Solcar" evidence="10">
    <location>
        <begin position="140"/>
        <end position="225"/>
    </location>
</feature>
<evidence type="ECO:0000256" key="5">
    <source>
        <dbReference type="ARBA" id="ARBA00022737"/>
    </source>
</evidence>
<evidence type="ECO:0008006" key="14">
    <source>
        <dbReference type="Google" id="ProtNLM"/>
    </source>
</evidence>
<keyword evidence="9 10" id="KW-0472">Membrane</keyword>
<name>A0A814C2A8_9BILA</name>
<keyword evidence="6" id="KW-0999">Mitochondrion inner membrane</keyword>
<evidence type="ECO:0000256" key="11">
    <source>
        <dbReference type="RuleBase" id="RU000488"/>
    </source>
</evidence>
<organism evidence="12 13">
    <name type="scientific">Brachionus calyciflorus</name>
    <dbReference type="NCBI Taxonomy" id="104777"/>
    <lineage>
        <taxon>Eukaryota</taxon>
        <taxon>Metazoa</taxon>
        <taxon>Spiralia</taxon>
        <taxon>Gnathifera</taxon>
        <taxon>Rotifera</taxon>
        <taxon>Eurotatoria</taxon>
        <taxon>Monogononta</taxon>
        <taxon>Pseudotrocha</taxon>
        <taxon>Ploima</taxon>
        <taxon>Brachionidae</taxon>
        <taxon>Brachionus</taxon>
    </lineage>
</organism>
<accession>A0A814C2A8</accession>
<protein>
    <recommendedName>
        <fullName evidence="14">Solute carrier family 25 member 51</fullName>
    </recommendedName>
</protein>
<evidence type="ECO:0000256" key="6">
    <source>
        <dbReference type="ARBA" id="ARBA00022792"/>
    </source>
</evidence>